<evidence type="ECO:0000259" key="8">
    <source>
        <dbReference type="PROSITE" id="PS50102"/>
    </source>
</evidence>
<evidence type="ECO:0000256" key="3">
    <source>
        <dbReference type="ARBA" id="ARBA00022833"/>
    </source>
</evidence>
<dbReference type="AlphaFoldDB" id="A0A815CJX3"/>
<evidence type="ECO:0000256" key="4">
    <source>
        <dbReference type="PROSITE-ProRule" id="PRU00175"/>
    </source>
</evidence>
<dbReference type="InterPro" id="IPR035979">
    <property type="entry name" value="RBD_domain_sf"/>
</dbReference>
<sequence>MAHRLTSVVPSFGMVSKPSTMKEIWEAEDIVTCGICLRHFVDPRLLPCMHTYCFGCIQNAASRTNGDFICPLDKTILQRNQINSLRVNSAILEILQSRPKVTLRNSQNPKPKPYSDSNDTENITTSAEFGDDENRQIFITDLPVNMPEQLLFDTLWNEFITVGDIKMGQQAKPCIHLFKRVDNKYQLNGTAAITFQKEESVKKAIEKYNRTHVRSLNNAQIYVRKSEVTTPPPAPLQLPKTSGSRPNTPSKPNEIKIWVQFEGYQATRVTLDYTSIIDDLIGVALNGEGRRNEYQAHYRNRELGPGERIPSDTESDHPVVLRKIIIRPPRDPNPTGPKPYTPAEYHIVIDNSNVFLGGQLIRNEKTEATEMNPATRVNVGNLAKILEKGKLNIDIRTRIVGGTKPPENVRVWREWDSNGYKCMVIDRAATGKESALDDLLHAQILILLRKYEIYNKQQVLVLVTGDGNTNYNRGGFLNVVEIALKDKWNVELWSWELSLSQRFFEIQKLFPTQLTIKYLDPHRTNVTFEEKSKQN</sequence>
<dbReference type="PANTHER" id="PTHR47156:SF10">
    <property type="entry name" value="E3 UBIQUITIN-PROTEIN LIGASE TRIM-21-RELATED"/>
    <property type="match status" value="1"/>
</dbReference>
<dbReference type="OrthoDB" id="264520at2759"/>
<proteinExistence type="predicted"/>
<keyword evidence="5" id="KW-0694">RNA-binding</keyword>
<comment type="caution">
    <text evidence="9">The sequence shown here is derived from an EMBL/GenBank/DDBJ whole genome shotgun (WGS) entry which is preliminary data.</text>
</comment>
<dbReference type="Gene3D" id="3.30.40.10">
    <property type="entry name" value="Zinc/RING finger domain, C3HC4 (zinc finger)"/>
    <property type="match status" value="1"/>
</dbReference>
<dbReference type="PROSITE" id="PS50102">
    <property type="entry name" value="RRM"/>
    <property type="match status" value="1"/>
</dbReference>
<accession>A0A815CJX3</accession>
<keyword evidence="3" id="KW-0862">Zinc</keyword>
<dbReference type="InterPro" id="IPR012677">
    <property type="entry name" value="Nucleotide-bd_a/b_plait_sf"/>
</dbReference>
<protein>
    <recommendedName>
        <fullName evidence="11">RING-type domain-containing protein</fullName>
    </recommendedName>
</protein>
<evidence type="ECO:0000313" key="10">
    <source>
        <dbReference type="Proteomes" id="UP000663891"/>
    </source>
</evidence>
<organism evidence="9 10">
    <name type="scientific">Adineta steineri</name>
    <dbReference type="NCBI Taxonomy" id="433720"/>
    <lineage>
        <taxon>Eukaryota</taxon>
        <taxon>Metazoa</taxon>
        <taxon>Spiralia</taxon>
        <taxon>Gnathifera</taxon>
        <taxon>Rotifera</taxon>
        <taxon>Eurotatoria</taxon>
        <taxon>Bdelloidea</taxon>
        <taxon>Adinetida</taxon>
        <taxon>Adinetidae</taxon>
        <taxon>Adineta</taxon>
    </lineage>
</organism>
<dbReference type="PANTHER" id="PTHR47156">
    <property type="entry name" value="PROTEIN CBG20824"/>
    <property type="match status" value="1"/>
</dbReference>
<dbReference type="PROSITE" id="PS50089">
    <property type="entry name" value="ZF_RING_2"/>
    <property type="match status" value="1"/>
</dbReference>
<dbReference type="Gene3D" id="3.30.70.330">
    <property type="match status" value="1"/>
</dbReference>
<dbReference type="Gene3D" id="3.40.50.1010">
    <property type="entry name" value="5'-nuclease"/>
    <property type="match status" value="1"/>
</dbReference>
<feature type="domain" description="RING-type" evidence="7">
    <location>
        <begin position="33"/>
        <end position="74"/>
    </location>
</feature>
<feature type="domain" description="RRM" evidence="8">
    <location>
        <begin position="135"/>
        <end position="228"/>
    </location>
</feature>
<evidence type="ECO:0000313" key="9">
    <source>
        <dbReference type="EMBL" id="CAF1286143.1"/>
    </source>
</evidence>
<dbReference type="CDD" id="cd00590">
    <property type="entry name" value="RRM_SF"/>
    <property type="match status" value="1"/>
</dbReference>
<dbReference type="EMBL" id="CAJNON010000487">
    <property type="protein sequence ID" value="CAF1286143.1"/>
    <property type="molecule type" value="Genomic_DNA"/>
</dbReference>
<evidence type="ECO:0000259" key="7">
    <source>
        <dbReference type="PROSITE" id="PS50089"/>
    </source>
</evidence>
<dbReference type="InterPro" id="IPR027370">
    <property type="entry name" value="Znf-RING_euk"/>
</dbReference>
<dbReference type="InterPro" id="IPR000504">
    <property type="entry name" value="RRM_dom"/>
</dbReference>
<dbReference type="GO" id="GO:0008270">
    <property type="term" value="F:zinc ion binding"/>
    <property type="evidence" value="ECO:0007669"/>
    <property type="project" value="UniProtKB-KW"/>
</dbReference>
<feature type="compositionally biased region" description="Polar residues" evidence="6">
    <location>
        <begin position="103"/>
        <end position="122"/>
    </location>
</feature>
<dbReference type="Proteomes" id="UP000663891">
    <property type="component" value="Unassembled WGS sequence"/>
</dbReference>
<keyword evidence="1" id="KW-0479">Metal-binding</keyword>
<feature type="compositionally biased region" description="Polar residues" evidence="6">
    <location>
        <begin position="239"/>
        <end position="251"/>
    </location>
</feature>
<gene>
    <name evidence="9" type="ORF">VCS650_LOCUS30239</name>
</gene>
<keyword evidence="2 4" id="KW-0863">Zinc-finger</keyword>
<dbReference type="InterPro" id="IPR001841">
    <property type="entry name" value="Znf_RING"/>
</dbReference>
<dbReference type="SMART" id="SM00184">
    <property type="entry name" value="RING"/>
    <property type="match status" value="1"/>
</dbReference>
<evidence type="ECO:0000256" key="5">
    <source>
        <dbReference type="PROSITE-ProRule" id="PRU00176"/>
    </source>
</evidence>
<feature type="region of interest" description="Disordered" evidence="6">
    <location>
        <begin position="225"/>
        <end position="251"/>
    </location>
</feature>
<dbReference type="Pfam" id="PF13445">
    <property type="entry name" value="zf-RING_UBOX"/>
    <property type="match status" value="1"/>
</dbReference>
<dbReference type="InterPro" id="IPR052667">
    <property type="entry name" value="E3_ubiquitin-ligase_RING"/>
</dbReference>
<reference evidence="9" key="1">
    <citation type="submission" date="2021-02" db="EMBL/GenBank/DDBJ databases">
        <authorList>
            <person name="Nowell W R."/>
        </authorList>
    </citation>
    <scope>NUCLEOTIDE SEQUENCE</scope>
</reference>
<dbReference type="GO" id="GO:0003723">
    <property type="term" value="F:RNA binding"/>
    <property type="evidence" value="ECO:0007669"/>
    <property type="project" value="UniProtKB-UniRule"/>
</dbReference>
<dbReference type="PROSITE" id="PS00518">
    <property type="entry name" value="ZF_RING_1"/>
    <property type="match status" value="1"/>
</dbReference>
<evidence type="ECO:0000256" key="1">
    <source>
        <dbReference type="ARBA" id="ARBA00022723"/>
    </source>
</evidence>
<feature type="region of interest" description="Disordered" evidence="6">
    <location>
        <begin position="102"/>
        <end position="122"/>
    </location>
</feature>
<name>A0A815CJX3_9BILA</name>
<evidence type="ECO:0000256" key="2">
    <source>
        <dbReference type="ARBA" id="ARBA00022771"/>
    </source>
</evidence>
<dbReference type="SUPFAM" id="SSF54928">
    <property type="entry name" value="RNA-binding domain, RBD"/>
    <property type="match status" value="1"/>
</dbReference>
<dbReference type="SUPFAM" id="SSF57850">
    <property type="entry name" value="RING/U-box"/>
    <property type="match status" value="1"/>
</dbReference>
<evidence type="ECO:0008006" key="11">
    <source>
        <dbReference type="Google" id="ProtNLM"/>
    </source>
</evidence>
<evidence type="ECO:0000256" key="6">
    <source>
        <dbReference type="SAM" id="MobiDB-lite"/>
    </source>
</evidence>
<dbReference type="InterPro" id="IPR017907">
    <property type="entry name" value="Znf_RING_CS"/>
</dbReference>
<dbReference type="InterPro" id="IPR013083">
    <property type="entry name" value="Znf_RING/FYVE/PHD"/>
</dbReference>